<accession>A0AA88XRN4</accession>
<dbReference type="InterPro" id="IPR052876">
    <property type="entry name" value="Insect_Hormone_Regulators"/>
</dbReference>
<keyword evidence="2" id="KW-0812">Transmembrane</keyword>
<comment type="caution">
    <text evidence="3">The sequence shown here is derived from an EMBL/GenBank/DDBJ whole genome shotgun (WGS) entry which is preliminary data.</text>
</comment>
<dbReference type="PANTHER" id="PTHR39940">
    <property type="entry name" value="PROTHORACICOTROPIC HORMONE, ISOFORM F"/>
    <property type="match status" value="1"/>
</dbReference>
<dbReference type="Gene3D" id="2.10.90.10">
    <property type="entry name" value="Cystine-knot cytokines"/>
    <property type="match status" value="1"/>
</dbReference>
<dbReference type="PANTHER" id="PTHR39940:SF1">
    <property type="entry name" value="PROTHORACICOTROPIC HORMONE, ISOFORM F"/>
    <property type="match status" value="1"/>
</dbReference>
<dbReference type="EMBL" id="VSWD01000010">
    <property type="protein sequence ID" value="KAK3090453.1"/>
    <property type="molecule type" value="Genomic_DNA"/>
</dbReference>
<dbReference type="InterPro" id="IPR029034">
    <property type="entry name" value="Cystine-knot_cytokine"/>
</dbReference>
<dbReference type="AlphaFoldDB" id="A0AA88XRN4"/>
<keyword evidence="2" id="KW-0472">Membrane</keyword>
<organism evidence="3 4">
    <name type="scientific">Pinctada imbricata</name>
    <name type="common">Atlantic pearl-oyster</name>
    <name type="synonym">Pinctada martensii</name>
    <dbReference type="NCBI Taxonomy" id="66713"/>
    <lineage>
        <taxon>Eukaryota</taxon>
        <taxon>Metazoa</taxon>
        <taxon>Spiralia</taxon>
        <taxon>Lophotrochozoa</taxon>
        <taxon>Mollusca</taxon>
        <taxon>Bivalvia</taxon>
        <taxon>Autobranchia</taxon>
        <taxon>Pteriomorphia</taxon>
        <taxon>Pterioida</taxon>
        <taxon>Pterioidea</taxon>
        <taxon>Pteriidae</taxon>
        <taxon>Pinctada</taxon>
    </lineage>
</organism>
<evidence type="ECO:0000313" key="3">
    <source>
        <dbReference type="EMBL" id="KAK3090453.1"/>
    </source>
</evidence>
<feature type="compositionally biased region" description="Acidic residues" evidence="1">
    <location>
        <begin position="143"/>
        <end position="154"/>
    </location>
</feature>
<feature type="region of interest" description="Disordered" evidence="1">
    <location>
        <begin position="116"/>
        <end position="206"/>
    </location>
</feature>
<evidence type="ECO:0008006" key="5">
    <source>
        <dbReference type="Google" id="ProtNLM"/>
    </source>
</evidence>
<keyword evidence="4" id="KW-1185">Reference proteome</keyword>
<proteinExistence type="predicted"/>
<keyword evidence="2" id="KW-1133">Transmembrane helix</keyword>
<reference evidence="3" key="1">
    <citation type="submission" date="2019-08" db="EMBL/GenBank/DDBJ databases">
        <title>The improved chromosome-level genome for the pearl oyster Pinctada fucata martensii using PacBio sequencing and Hi-C.</title>
        <authorList>
            <person name="Zheng Z."/>
        </authorList>
    </citation>
    <scope>NUCLEOTIDE SEQUENCE</scope>
    <source>
        <strain evidence="3">ZZ-2019</strain>
        <tissue evidence="3">Adductor muscle</tissue>
    </source>
</reference>
<gene>
    <name evidence="3" type="ORF">FSP39_011973</name>
</gene>
<sequence>MTERVQELTSGVKTRHRTNVRAMCSTSFLKQVKRSSKSLIYLFYLIMLIGPRAALPSRPIILQTHNQSVVIFRNQPCRPVDRQHLSTRMGKFFDESRMALDEATVKRSVLQQKADDLDLDDDDDSDIDNVDDYSEKLKGRDLGDDDDDDDDDLDDLKQDEQQSTVTIHPFTTDPRHPDYESSQKFMRRKRDVDLEEGDIDNDRGADNKSQYQRLMESKSMNKQLKKFVKKSRRLKKVKKLPWACKMNHVWLKMEQGYFPPYVRSAECRSKRCFFNLYECIPKKYTIKILKRDPNRCNPVPTLGANTTYEEMWIFERFHVTVWCECGNSRSNRRRGRLRKGKKFRSRP</sequence>
<feature type="compositionally biased region" description="Basic and acidic residues" evidence="1">
    <location>
        <begin position="133"/>
        <end position="142"/>
    </location>
</feature>
<protein>
    <recommendedName>
        <fullName evidence="5">Protein trunk</fullName>
    </recommendedName>
</protein>
<name>A0AA88XRN4_PINIB</name>
<feature type="transmembrane region" description="Helical" evidence="2">
    <location>
        <begin position="38"/>
        <end position="55"/>
    </location>
</feature>
<feature type="compositionally biased region" description="Acidic residues" evidence="1">
    <location>
        <begin position="117"/>
        <end position="132"/>
    </location>
</feature>
<evidence type="ECO:0000256" key="2">
    <source>
        <dbReference type="SAM" id="Phobius"/>
    </source>
</evidence>
<dbReference type="Proteomes" id="UP001186944">
    <property type="component" value="Unassembled WGS sequence"/>
</dbReference>
<dbReference type="SUPFAM" id="SSF57501">
    <property type="entry name" value="Cystine-knot cytokines"/>
    <property type="match status" value="1"/>
</dbReference>
<evidence type="ECO:0000313" key="4">
    <source>
        <dbReference type="Proteomes" id="UP001186944"/>
    </source>
</evidence>
<evidence type="ECO:0000256" key="1">
    <source>
        <dbReference type="SAM" id="MobiDB-lite"/>
    </source>
</evidence>